<protein>
    <submittedName>
        <fullName evidence="2">Uncharacterized protein</fullName>
    </submittedName>
</protein>
<keyword evidence="1" id="KW-0812">Transmembrane</keyword>
<name>A0A4Y2SCY8_ARAVE</name>
<keyword evidence="1" id="KW-1133">Transmembrane helix</keyword>
<evidence type="ECO:0000313" key="3">
    <source>
        <dbReference type="Proteomes" id="UP000499080"/>
    </source>
</evidence>
<sequence length="105" mass="11870">MRSSKRHLPCTDHLHVIESTSVVQGASTSSSRLIRNRNVAPVDDKVLFERLWKGTFRAIVEASLQARDKEASSMAFRRNTLRSVVRLVSVATFLSPLPLPYTYIQ</sequence>
<evidence type="ECO:0000256" key="1">
    <source>
        <dbReference type="SAM" id="Phobius"/>
    </source>
</evidence>
<feature type="transmembrane region" description="Helical" evidence="1">
    <location>
        <begin position="84"/>
        <end position="104"/>
    </location>
</feature>
<reference evidence="2 3" key="1">
    <citation type="journal article" date="2019" name="Sci. Rep.">
        <title>Orb-weaving spider Araneus ventricosus genome elucidates the spidroin gene catalogue.</title>
        <authorList>
            <person name="Kono N."/>
            <person name="Nakamura H."/>
            <person name="Ohtoshi R."/>
            <person name="Moran D.A.P."/>
            <person name="Shinohara A."/>
            <person name="Yoshida Y."/>
            <person name="Fujiwara M."/>
            <person name="Mori M."/>
            <person name="Tomita M."/>
            <person name="Arakawa K."/>
        </authorList>
    </citation>
    <scope>NUCLEOTIDE SEQUENCE [LARGE SCALE GENOMIC DNA]</scope>
</reference>
<dbReference type="OrthoDB" id="6436814at2759"/>
<evidence type="ECO:0000313" key="2">
    <source>
        <dbReference type="EMBL" id="GBN85683.1"/>
    </source>
</evidence>
<accession>A0A4Y2SCY8</accession>
<keyword evidence="3" id="KW-1185">Reference proteome</keyword>
<dbReference type="AlphaFoldDB" id="A0A4Y2SCY8"/>
<dbReference type="Proteomes" id="UP000499080">
    <property type="component" value="Unassembled WGS sequence"/>
</dbReference>
<comment type="caution">
    <text evidence="2">The sequence shown here is derived from an EMBL/GenBank/DDBJ whole genome shotgun (WGS) entry which is preliminary data.</text>
</comment>
<dbReference type="EMBL" id="BGPR01020898">
    <property type="protein sequence ID" value="GBN85683.1"/>
    <property type="molecule type" value="Genomic_DNA"/>
</dbReference>
<gene>
    <name evidence="2" type="ORF">AVEN_113522_1</name>
</gene>
<organism evidence="2 3">
    <name type="scientific">Araneus ventricosus</name>
    <name type="common">Orbweaver spider</name>
    <name type="synonym">Epeira ventricosa</name>
    <dbReference type="NCBI Taxonomy" id="182803"/>
    <lineage>
        <taxon>Eukaryota</taxon>
        <taxon>Metazoa</taxon>
        <taxon>Ecdysozoa</taxon>
        <taxon>Arthropoda</taxon>
        <taxon>Chelicerata</taxon>
        <taxon>Arachnida</taxon>
        <taxon>Araneae</taxon>
        <taxon>Araneomorphae</taxon>
        <taxon>Entelegynae</taxon>
        <taxon>Araneoidea</taxon>
        <taxon>Araneidae</taxon>
        <taxon>Araneus</taxon>
    </lineage>
</organism>
<keyword evidence="1" id="KW-0472">Membrane</keyword>
<proteinExistence type="predicted"/>